<evidence type="ECO:0000313" key="2">
    <source>
        <dbReference type="EMBL" id="KAK9681112.1"/>
    </source>
</evidence>
<keyword evidence="3" id="KW-1185">Reference proteome</keyword>
<name>A0AAW1HX15_POPJA</name>
<gene>
    <name evidence="2" type="ORF">QE152_g38558</name>
</gene>
<comment type="caution">
    <text evidence="2">The sequence shown here is derived from an EMBL/GenBank/DDBJ whole genome shotgun (WGS) entry which is preliminary data.</text>
</comment>
<proteinExistence type="predicted"/>
<dbReference type="Pfam" id="PF21788">
    <property type="entry name" value="TNP-like_GBD"/>
    <property type="match status" value="1"/>
</dbReference>
<organism evidence="2 3">
    <name type="scientific">Popillia japonica</name>
    <name type="common">Japanese beetle</name>
    <dbReference type="NCBI Taxonomy" id="7064"/>
    <lineage>
        <taxon>Eukaryota</taxon>
        <taxon>Metazoa</taxon>
        <taxon>Ecdysozoa</taxon>
        <taxon>Arthropoda</taxon>
        <taxon>Hexapoda</taxon>
        <taxon>Insecta</taxon>
        <taxon>Pterygota</taxon>
        <taxon>Neoptera</taxon>
        <taxon>Endopterygota</taxon>
        <taxon>Coleoptera</taxon>
        <taxon>Polyphaga</taxon>
        <taxon>Scarabaeiformia</taxon>
        <taxon>Scarabaeidae</taxon>
        <taxon>Rutelinae</taxon>
        <taxon>Popillia</taxon>
    </lineage>
</organism>
<dbReference type="Proteomes" id="UP001458880">
    <property type="component" value="Unassembled WGS sequence"/>
</dbReference>
<evidence type="ECO:0000313" key="3">
    <source>
        <dbReference type="Proteomes" id="UP001458880"/>
    </source>
</evidence>
<feature type="domain" description="Transposable element P transposase-like GTP-binding insertion" evidence="1">
    <location>
        <begin position="1"/>
        <end position="89"/>
    </location>
</feature>
<dbReference type="InterPro" id="IPR048366">
    <property type="entry name" value="TNP-like_GBD"/>
</dbReference>
<evidence type="ECO:0000259" key="1">
    <source>
        <dbReference type="Pfam" id="PF21788"/>
    </source>
</evidence>
<dbReference type="AlphaFoldDB" id="A0AAW1HX15"/>
<protein>
    <recommendedName>
        <fullName evidence="1">Transposable element P transposase-like GTP-binding insertion domain-containing protein</fullName>
    </recommendedName>
</protein>
<accession>A0AAW1HX15</accession>
<dbReference type="EMBL" id="JASPKY010000843">
    <property type="protein sequence ID" value="KAK9681112.1"/>
    <property type="molecule type" value="Genomic_DNA"/>
</dbReference>
<sequence>MKGLRNNLLKGTIHYKLNGRDVVGSWKHIEQLYAIDSTRIIRSIPKLTEYHVVPAHITKMKVKFCTQIFSERVSSIMLLLADIGAPGIEKGGCGHCTRSSFFCDYNGSEKKKKGAPIRSQGREIIYNVAQFNKREAEEGIVIPLGNTRECTIAATGISSYK</sequence>
<reference evidence="2 3" key="1">
    <citation type="journal article" date="2024" name="BMC Genomics">
        <title>De novo assembly and annotation of Popillia japonica's genome with initial clues to its potential as an invasive pest.</title>
        <authorList>
            <person name="Cucini C."/>
            <person name="Boschi S."/>
            <person name="Funari R."/>
            <person name="Cardaioli E."/>
            <person name="Iannotti N."/>
            <person name="Marturano G."/>
            <person name="Paoli F."/>
            <person name="Bruttini M."/>
            <person name="Carapelli A."/>
            <person name="Frati F."/>
            <person name="Nardi F."/>
        </authorList>
    </citation>
    <scope>NUCLEOTIDE SEQUENCE [LARGE SCALE GENOMIC DNA]</scope>
    <source>
        <strain evidence="2">DMR45628</strain>
    </source>
</reference>